<proteinExistence type="predicted"/>
<dbReference type="AlphaFoldDB" id="A0AA88AZ69"/>
<feature type="region of interest" description="Disordered" evidence="1">
    <location>
        <begin position="38"/>
        <end position="57"/>
    </location>
</feature>
<gene>
    <name evidence="2" type="ORF">TIFTF001_021939</name>
</gene>
<reference evidence="2" key="1">
    <citation type="submission" date="2023-07" db="EMBL/GenBank/DDBJ databases">
        <title>draft genome sequence of fig (Ficus carica).</title>
        <authorList>
            <person name="Takahashi T."/>
            <person name="Nishimura K."/>
        </authorList>
    </citation>
    <scope>NUCLEOTIDE SEQUENCE</scope>
</reference>
<dbReference type="GO" id="GO:0009507">
    <property type="term" value="C:chloroplast"/>
    <property type="evidence" value="ECO:0007669"/>
    <property type="project" value="TreeGrafter"/>
</dbReference>
<dbReference type="Proteomes" id="UP001187192">
    <property type="component" value="Unassembled WGS sequence"/>
</dbReference>
<evidence type="ECO:0000256" key="1">
    <source>
        <dbReference type="SAM" id="MobiDB-lite"/>
    </source>
</evidence>
<sequence length="99" mass="10719">MPGNSEIAGQEADPREPKNVFSLFPNFKLQFPFLKPKDGSVADEGPKEAAVSDGGSEKIETQKPGFVRFPKAQLAVPPPVAVENEETGKTSNPIILWQV</sequence>
<evidence type="ECO:0000313" key="2">
    <source>
        <dbReference type="EMBL" id="GMN52791.1"/>
    </source>
</evidence>
<feature type="compositionally biased region" description="Basic and acidic residues" evidence="1">
    <location>
        <begin position="38"/>
        <end position="47"/>
    </location>
</feature>
<organism evidence="2 3">
    <name type="scientific">Ficus carica</name>
    <name type="common">Common fig</name>
    <dbReference type="NCBI Taxonomy" id="3494"/>
    <lineage>
        <taxon>Eukaryota</taxon>
        <taxon>Viridiplantae</taxon>
        <taxon>Streptophyta</taxon>
        <taxon>Embryophyta</taxon>
        <taxon>Tracheophyta</taxon>
        <taxon>Spermatophyta</taxon>
        <taxon>Magnoliopsida</taxon>
        <taxon>eudicotyledons</taxon>
        <taxon>Gunneridae</taxon>
        <taxon>Pentapetalae</taxon>
        <taxon>rosids</taxon>
        <taxon>fabids</taxon>
        <taxon>Rosales</taxon>
        <taxon>Moraceae</taxon>
        <taxon>Ficeae</taxon>
        <taxon>Ficus</taxon>
    </lineage>
</organism>
<keyword evidence="3" id="KW-1185">Reference proteome</keyword>
<dbReference type="PANTHER" id="PTHR36374:SF1">
    <property type="entry name" value="OS01G0969000 PROTEIN"/>
    <property type="match status" value="1"/>
</dbReference>
<name>A0AA88AZ69_FICCA</name>
<protein>
    <submittedName>
        <fullName evidence="2">Uncharacterized protein</fullName>
    </submittedName>
</protein>
<dbReference type="EMBL" id="BTGU01000043">
    <property type="protein sequence ID" value="GMN52791.1"/>
    <property type="molecule type" value="Genomic_DNA"/>
</dbReference>
<evidence type="ECO:0000313" key="3">
    <source>
        <dbReference type="Proteomes" id="UP001187192"/>
    </source>
</evidence>
<dbReference type="PANTHER" id="PTHR36374">
    <property type="entry name" value="OS01G0969000 PROTEIN"/>
    <property type="match status" value="1"/>
</dbReference>
<accession>A0AA88AZ69</accession>
<comment type="caution">
    <text evidence="2">The sequence shown here is derived from an EMBL/GenBank/DDBJ whole genome shotgun (WGS) entry which is preliminary data.</text>
</comment>